<evidence type="ECO:0000256" key="1">
    <source>
        <dbReference type="ARBA" id="ARBA00023125"/>
    </source>
</evidence>
<dbReference type="EMBL" id="CP001738">
    <property type="protein sequence ID" value="ACY96910.1"/>
    <property type="molecule type" value="Genomic_DNA"/>
</dbReference>
<dbReference type="STRING" id="471852.Tcur_1327"/>
<evidence type="ECO:0000313" key="5">
    <source>
        <dbReference type="EMBL" id="ACY96910.1"/>
    </source>
</evidence>
<comment type="subunit">
    <text evidence="2">Homotetramer.</text>
</comment>
<protein>
    <recommendedName>
        <fullName evidence="2 3">Single-stranded DNA-binding protein</fullName>
        <shortName evidence="2">SSB</shortName>
    </recommendedName>
</protein>
<proteinExistence type="inferred from homology"/>
<dbReference type="HAMAP" id="MF_00984">
    <property type="entry name" value="SSB"/>
    <property type="match status" value="1"/>
</dbReference>
<dbReference type="NCBIfam" id="TIGR00621">
    <property type="entry name" value="ssb"/>
    <property type="match status" value="1"/>
</dbReference>
<dbReference type="InterPro" id="IPR012340">
    <property type="entry name" value="NA-bd_OB-fold"/>
</dbReference>
<dbReference type="InterPro" id="IPR011344">
    <property type="entry name" value="ssDNA-bd"/>
</dbReference>
<dbReference type="HOGENOM" id="CLU_078758_1_4_11"/>
<dbReference type="AlphaFoldDB" id="D1A9X4"/>
<dbReference type="RefSeq" id="WP_012851694.1">
    <property type="nucleotide sequence ID" value="NC_013510.1"/>
</dbReference>
<feature type="region of interest" description="Disordered" evidence="4">
    <location>
        <begin position="120"/>
        <end position="191"/>
    </location>
</feature>
<dbReference type="InterPro" id="IPR000424">
    <property type="entry name" value="Primosome_PriB/ssb"/>
</dbReference>
<organism evidence="5 6">
    <name type="scientific">Thermomonospora curvata (strain ATCC 19995 / DSM 43183 / JCM 3096 / KCTC 9072 / NBRC 15933 / NCIMB 10081 / Henssen B9)</name>
    <dbReference type="NCBI Taxonomy" id="471852"/>
    <lineage>
        <taxon>Bacteria</taxon>
        <taxon>Bacillati</taxon>
        <taxon>Actinomycetota</taxon>
        <taxon>Actinomycetes</taxon>
        <taxon>Streptosporangiales</taxon>
        <taxon>Thermomonosporaceae</taxon>
        <taxon>Thermomonospora</taxon>
    </lineage>
</organism>
<dbReference type="CDD" id="cd04496">
    <property type="entry name" value="SSB_OBF"/>
    <property type="match status" value="1"/>
</dbReference>
<comment type="caution">
    <text evidence="2">Lacks conserved residue(s) required for the propagation of feature annotation.</text>
</comment>
<dbReference type="Proteomes" id="UP000001918">
    <property type="component" value="Chromosome"/>
</dbReference>
<feature type="compositionally biased region" description="Basic and acidic residues" evidence="4">
    <location>
        <begin position="126"/>
        <end position="136"/>
    </location>
</feature>
<dbReference type="KEGG" id="tcu:Tcur_1327"/>
<dbReference type="Pfam" id="PF00436">
    <property type="entry name" value="SSB"/>
    <property type="match status" value="1"/>
</dbReference>
<keyword evidence="6" id="KW-1185">Reference proteome</keyword>
<dbReference type="GO" id="GO:0006260">
    <property type="term" value="P:DNA replication"/>
    <property type="evidence" value="ECO:0007669"/>
    <property type="project" value="InterPro"/>
</dbReference>
<dbReference type="eggNOG" id="COG0629">
    <property type="taxonomic scope" value="Bacteria"/>
</dbReference>
<keyword evidence="1 2" id="KW-0238">DNA-binding</keyword>
<sequence length="191" mass="21181">MNEAHVTVIGWLAQDPFFTMTANGTPFLAMRVGCTPRRFDRQTGQWQDQESMFLTVNCWRALAENVNASDMKRGEPVVVTGRLRIREYVKDGRLRFSAEIEATTVGHDLSRGSASFRRIQRGLMTEQDRQEARELTDQWSMTDDPADSADHSAPVPAAPPLPGRDEETGHYGDVAPADSGGDPFDLRTAAA</sequence>
<dbReference type="PROSITE" id="PS50935">
    <property type="entry name" value="SSB"/>
    <property type="match status" value="1"/>
</dbReference>
<reference evidence="5 6" key="1">
    <citation type="journal article" date="2011" name="Stand. Genomic Sci.">
        <title>Complete genome sequence of Thermomonospora curvata type strain (B9).</title>
        <authorList>
            <person name="Chertkov O."/>
            <person name="Sikorski J."/>
            <person name="Nolan M."/>
            <person name="Lapidus A."/>
            <person name="Lucas S."/>
            <person name="Del Rio T.G."/>
            <person name="Tice H."/>
            <person name="Cheng J.F."/>
            <person name="Goodwin L."/>
            <person name="Pitluck S."/>
            <person name="Liolios K."/>
            <person name="Ivanova N."/>
            <person name="Mavromatis K."/>
            <person name="Mikhailova N."/>
            <person name="Ovchinnikova G."/>
            <person name="Pati A."/>
            <person name="Chen A."/>
            <person name="Palaniappan K."/>
            <person name="Djao O.D."/>
            <person name="Land M."/>
            <person name="Hauser L."/>
            <person name="Chang Y.J."/>
            <person name="Jeffries C.D."/>
            <person name="Brettin T."/>
            <person name="Han C."/>
            <person name="Detter J.C."/>
            <person name="Rohde M."/>
            <person name="Goker M."/>
            <person name="Woyke T."/>
            <person name="Bristow J."/>
            <person name="Eisen J.A."/>
            <person name="Markowitz V."/>
            <person name="Hugenholtz P."/>
            <person name="Klenk H.P."/>
            <person name="Kyrpides N.C."/>
        </authorList>
    </citation>
    <scope>NUCLEOTIDE SEQUENCE [LARGE SCALE GENOMIC DNA]</scope>
    <source>
        <strain evidence="6">ATCC 19995 / DSM 43183 / JCM 3096 / KCTC 9072 / NBRC 15933 / NCIMB 10081 / Henssen B9</strain>
    </source>
</reference>
<evidence type="ECO:0000256" key="3">
    <source>
        <dbReference type="RuleBase" id="RU000524"/>
    </source>
</evidence>
<gene>
    <name evidence="5" type="ordered locus">Tcur_1327</name>
</gene>
<dbReference type="SUPFAM" id="SSF50249">
    <property type="entry name" value="Nucleic acid-binding proteins"/>
    <property type="match status" value="1"/>
</dbReference>
<dbReference type="Gene3D" id="2.40.50.140">
    <property type="entry name" value="Nucleic acid-binding proteins"/>
    <property type="match status" value="1"/>
</dbReference>
<name>D1A9X4_THECD</name>
<evidence type="ECO:0000256" key="4">
    <source>
        <dbReference type="SAM" id="MobiDB-lite"/>
    </source>
</evidence>
<accession>D1A9X4</accession>
<evidence type="ECO:0000256" key="2">
    <source>
        <dbReference type="HAMAP-Rule" id="MF_00984"/>
    </source>
</evidence>
<dbReference type="GO" id="GO:0003697">
    <property type="term" value="F:single-stranded DNA binding"/>
    <property type="evidence" value="ECO:0007669"/>
    <property type="project" value="UniProtKB-UniRule"/>
</dbReference>
<evidence type="ECO:0000313" key="6">
    <source>
        <dbReference type="Proteomes" id="UP000001918"/>
    </source>
</evidence>